<gene>
    <name evidence="3" type="ORF">FRC98_08750</name>
</gene>
<evidence type="ECO:0000256" key="2">
    <source>
        <dbReference type="SAM" id="SignalP"/>
    </source>
</evidence>
<feature type="signal peptide" evidence="2">
    <location>
        <begin position="1"/>
        <end position="22"/>
    </location>
</feature>
<dbReference type="InterPro" id="IPR011989">
    <property type="entry name" value="ARM-like"/>
</dbReference>
<keyword evidence="2" id="KW-0732">Signal</keyword>
<dbReference type="OrthoDB" id="5509851at2"/>
<evidence type="ECO:0000256" key="1">
    <source>
        <dbReference type="SAM" id="MobiDB-lite"/>
    </source>
</evidence>
<dbReference type="SUPFAM" id="SSF48371">
    <property type="entry name" value="ARM repeat"/>
    <property type="match status" value="1"/>
</dbReference>
<comment type="caution">
    <text evidence="3">The sequence shown here is derived from an EMBL/GenBank/DDBJ whole genome shotgun (WGS) entry which is preliminary data.</text>
</comment>
<feature type="chain" id="PRO_5022795293" evidence="2">
    <location>
        <begin position="23"/>
        <end position="215"/>
    </location>
</feature>
<dbReference type="Gene3D" id="1.25.10.10">
    <property type="entry name" value="Leucine-rich Repeat Variant"/>
    <property type="match status" value="1"/>
</dbReference>
<accession>A0A5C6XKD0</accession>
<evidence type="ECO:0000313" key="4">
    <source>
        <dbReference type="Proteomes" id="UP000321412"/>
    </source>
</evidence>
<keyword evidence="4" id="KW-1185">Reference proteome</keyword>
<evidence type="ECO:0000313" key="3">
    <source>
        <dbReference type="EMBL" id="TXD37766.1"/>
    </source>
</evidence>
<protein>
    <submittedName>
        <fullName evidence="3">HEAT repeat domain-containing protein</fullName>
    </submittedName>
</protein>
<sequence length="215" mass="23917">MSRWFSASPLLLTLVLALPACQDSQTRPDQATATSPTTDEPGQMAEKKEEARNLHAELRALFGGFEYVPTREDLLQVGPGEEVVPVLLELYRSEKVSPHQQHHALRALQFYPEHPEVARTYETVIRGEDTADQDRRVAVRAYGRAFGDQGLELLGFALAHDDYHTRASAIAAIELIGSEPSLELLESRMSEEPEVELQAEIKRVLDAAAKSEATR</sequence>
<dbReference type="InterPro" id="IPR016024">
    <property type="entry name" value="ARM-type_fold"/>
</dbReference>
<organism evidence="3 4">
    <name type="scientific">Lujinxingia vulgaris</name>
    <dbReference type="NCBI Taxonomy" id="2600176"/>
    <lineage>
        <taxon>Bacteria</taxon>
        <taxon>Deltaproteobacteria</taxon>
        <taxon>Bradymonadales</taxon>
        <taxon>Lujinxingiaceae</taxon>
        <taxon>Lujinxingia</taxon>
    </lineage>
</organism>
<feature type="compositionally biased region" description="Polar residues" evidence="1">
    <location>
        <begin position="24"/>
        <end position="40"/>
    </location>
</feature>
<dbReference type="AlphaFoldDB" id="A0A5C6XKD0"/>
<feature type="region of interest" description="Disordered" evidence="1">
    <location>
        <begin position="24"/>
        <end position="50"/>
    </location>
</feature>
<dbReference type="RefSeq" id="WP_146980919.1">
    <property type="nucleotide sequence ID" value="NZ_VOSM01000003.1"/>
</dbReference>
<dbReference type="EMBL" id="VOSM01000003">
    <property type="protein sequence ID" value="TXD37766.1"/>
    <property type="molecule type" value="Genomic_DNA"/>
</dbReference>
<dbReference type="Proteomes" id="UP000321412">
    <property type="component" value="Unassembled WGS sequence"/>
</dbReference>
<name>A0A5C6XKD0_9DELT</name>
<proteinExistence type="predicted"/>
<reference evidence="3 4" key="1">
    <citation type="submission" date="2019-08" db="EMBL/GenBank/DDBJ databases">
        <title>Bradymonadales sp. TMQ4.</title>
        <authorList>
            <person name="Liang Q."/>
        </authorList>
    </citation>
    <scope>NUCLEOTIDE SEQUENCE [LARGE SCALE GENOMIC DNA]</scope>
    <source>
        <strain evidence="3 4">TMQ4</strain>
    </source>
</reference>